<gene>
    <name evidence="2" type="ORF">ACFSX5_01865</name>
</gene>
<evidence type="ECO:0000259" key="1">
    <source>
        <dbReference type="Pfam" id="PF04993"/>
    </source>
</evidence>
<accession>A0ABW5QGB1</accession>
<sequence>MSMAVDELADRIRPLMPPQGRIEERRMFGGMAVMLNGNMVVCPTKEGSLIVRVGKEGMADALGIDGATPMEMGGRVMSGFVLVPGDALEEDEALAGWIRRALAFATTLPAK</sequence>
<name>A0ABW5QGB1_9HYPH</name>
<organism evidence="2 3">
    <name type="scientific">Devosia albogilva</name>
    <dbReference type="NCBI Taxonomy" id="429726"/>
    <lineage>
        <taxon>Bacteria</taxon>
        <taxon>Pseudomonadati</taxon>
        <taxon>Pseudomonadota</taxon>
        <taxon>Alphaproteobacteria</taxon>
        <taxon>Hyphomicrobiales</taxon>
        <taxon>Devosiaceae</taxon>
        <taxon>Devosia</taxon>
    </lineage>
</organism>
<keyword evidence="3" id="KW-1185">Reference proteome</keyword>
<dbReference type="Pfam" id="PF04993">
    <property type="entry name" value="TfoX_N"/>
    <property type="match status" value="1"/>
</dbReference>
<dbReference type="InterPro" id="IPR007076">
    <property type="entry name" value="TfoX_N"/>
</dbReference>
<dbReference type="EMBL" id="JBHUNP010000001">
    <property type="protein sequence ID" value="MFD2646536.1"/>
    <property type="molecule type" value="Genomic_DNA"/>
</dbReference>
<comment type="caution">
    <text evidence="2">The sequence shown here is derived from an EMBL/GenBank/DDBJ whole genome shotgun (WGS) entry which is preliminary data.</text>
</comment>
<evidence type="ECO:0000313" key="2">
    <source>
        <dbReference type="EMBL" id="MFD2646536.1"/>
    </source>
</evidence>
<dbReference type="RefSeq" id="WP_386831236.1">
    <property type="nucleotide sequence ID" value="NZ_JBHUNP010000001.1"/>
</dbReference>
<dbReference type="Gene3D" id="3.30.1460.30">
    <property type="entry name" value="YgaC/TfoX-N like chaperone"/>
    <property type="match status" value="1"/>
</dbReference>
<dbReference type="SUPFAM" id="SSF159894">
    <property type="entry name" value="YgaC/TfoX-N like"/>
    <property type="match status" value="1"/>
</dbReference>
<evidence type="ECO:0000313" key="3">
    <source>
        <dbReference type="Proteomes" id="UP001597521"/>
    </source>
</evidence>
<protein>
    <submittedName>
        <fullName evidence="2">TfoX/Sxy family protein</fullName>
    </submittedName>
</protein>
<reference evidence="3" key="1">
    <citation type="journal article" date="2019" name="Int. J. Syst. Evol. Microbiol.">
        <title>The Global Catalogue of Microorganisms (GCM) 10K type strain sequencing project: providing services to taxonomists for standard genome sequencing and annotation.</title>
        <authorList>
            <consortium name="The Broad Institute Genomics Platform"/>
            <consortium name="The Broad Institute Genome Sequencing Center for Infectious Disease"/>
            <person name="Wu L."/>
            <person name="Ma J."/>
        </authorList>
    </citation>
    <scope>NUCLEOTIDE SEQUENCE [LARGE SCALE GENOMIC DNA]</scope>
    <source>
        <strain evidence="3">CCM 7427</strain>
    </source>
</reference>
<dbReference type="Proteomes" id="UP001597521">
    <property type="component" value="Unassembled WGS sequence"/>
</dbReference>
<proteinExistence type="predicted"/>
<feature type="domain" description="TfoX N-terminal" evidence="1">
    <location>
        <begin position="18"/>
        <end position="105"/>
    </location>
</feature>